<comment type="caution">
    <text evidence="3">The sequence shown here is derived from an EMBL/GenBank/DDBJ whole genome shotgun (WGS) entry which is preliminary data.</text>
</comment>
<feature type="transmembrane region" description="Helical" evidence="2">
    <location>
        <begin position="15"/>
        <end position="35"/>
    </location>
</feature>
<evidence type="ECO:0000256" key="2">
    <source>
        <dbReference type="SAM" id="Phobius"/>
    </source>
</evidence>
<evidence type="ECO:0000313" key="3">
    <source>
        <dbReference type="EMBL" id="KAK1489850.1"/>
    </source>
</evidence>
<keyword evidence="2" id="KW-0812">Transmembrane</keyword>
<keyword evidence="2" id="KW-0472">Membrane</keyword>
<gene>
    <name evidence="3" type="ORF">CCUS01_14576</name>
</gene>
<protein>
    <recommendedName>
        <fullName evidence="5">Transmembrane protein</fullName>
    </recommendedName>
</protein>
<evidence type="ECO:0000256" key="1">
    <source>
        <dbReference type="SAM" id="MobiDB-lite"/>
    </source>
</evidence>
<sequence>MGGVFASLPGMTKPAALLCCNCLFFLFLSCFFRNFGGDPQIIQGKHTETLHIALKRERSVAATEATDSGTKAQTLSPYQVSAFVLFNPEYTCKAHKNNETSRSTPGIPAWKHNSEQKVGRHVGGLLDIIRTRFRYLLTALSNSFRAAIPAQRPEKNTRLRARSAASLAAFAARYFAAASFLHIHDPVCLRKAWNQKQTIDRAQNSLPFQKKWLITPYSVLPLGTLAEATIQQQRSILRAGPGEKYSSRLFDDCHYRSIQRSFAVYRIKDLADEDPEDAAPMNGLDSCASSIWRPPRGIVVRAATWRTICPSATTLGHTYIEWHARAVVFQSCRGFLVAIEEAVSRKTFFRLIKSKSNKGEARSRLARRIQVKAPPLPVCCMLGRPHSKRMCYFGGQGTRRAPSLDLSVSALSVCVSVCLFFSVLAVSVNRWYKVRHTLEKTQDGDAQRKTLCFSDMARRLFGRRRAPLPGAGPLTVLHLPALQLDELCGRYFNGSLVAVLIARLKPGGRDCGKVTSWNLPESDPEERNMIAILPSKAISMCNLTRLERDESGDSLFLLNGLTTGGSNVQVEKDGNFFSFFLRAWLSRETAWFVLPKVEDICPSLVSRDWFLGIQGAEKEERKESKEAKITPQTHKRKTTSAVGRARERGSVLCVTMTCRRCSHRPMMQARKSQELAGTIRRTKGELASIQKQRDAKYQSPVRLGKYRMGSRHIKDGRYLGTFTMRGGRREWRGELSLGAFPASGLAAIPREAKAPWTPKGTYGSS</sequence>
<dbReference type="AlphaFoldDB" id="A0AAI9Y8S9"/>
<proteinExistence type="predicted"/>
<keyword evidence="4" id="KW-1185">Reference proteome</keyword>
<evidence type="ECO:0000313" key="4">
    <source>
        <dbReference type="Proteomes" id="UP001239213"/>
    </source>
</evidence>
<dbReference type="Proteomes" id="UP001239213">
    <property type="component" value="Unassembled WGS sequence"/>
</dbReference>
<feature type="region of interest" description="Disordered" evidence="1">
    <location>
        <begin position="620"/>
        <end position="642"/>
    </location>
</feature>
<reference evidence="3" key="1">
    <citation type="submission" date="2016-11" db="EMBL/GenBank/DDBJ databases">
        <title>The genome sequence of Colletotrichum cuscutae.</title>
        <authorList>
            <person name="Baroncelli R."/>
        </authorList>
    </citation>
    <scope>NUCLEOTIDE SEQUENCE</scope>
    <source>
        <strain evidence="3">IMI 304802</strain>
    </source>
</reference>
<dbReference type="EMBL" id="MPDP01000044">
    <property type="protein sequence ID" value="KAK1489850.1"/>
    <property type="molecule type" value="Genomic_DNA"/>
</dbReference>
<keyword evidence="2" id="KW-1133">Transmembrane helix</keyword>
<feature type="transmembrane region" description="Helical" evidence="2">
    <location>
        <begin position="408"/>
        <end position="432"/>
    </location>
</feature>
<accession>A0AAI9Y8S9</accession>
<organism evidence="3 4">
    <name type="scientific">Colletotrichum cuscutae</name>
    <dbReference type="NCBI Taxonomy" id="1209917"/>
    <lineage>
        <taxon>Eukaryota</taxon>
        <taxon>Fungi</taxon>
        <taxon>Dikarya</taxon>
        <taxon>Ascomycota</taxon>
        <taxon>Pezizomycotina</taxon>
        <taxon>Sordariomycetes</taxon>
        <taxon>Hypocreomycetidae</taxon>
        <taxon>Glomerellales</taxon>
        <taxon>Glomerellaceae</taxon>
        <taxon>Colletotrichum</taxon>
        <taxon>Colletotrichum acutatum species complex</taxon>
    </lineage>
</organism>
<evidence type="ECO:0008006" key="5">
    <source>
        <dbReference type="Google" id="ProtNLM"/>
    </source>
</evidence>
<name>A0AAI9Y8S9_9PEZI</name>